<feature type="compositionally biased region" description="Basic and acidic residues" evidence="1">
    <location>
        <begin position="209"/>
        <end position="218"/>
    </location>
</feature>
<gene>
    <name evidence="2" type="ORF">AYI69_g9947</name>
</gene>
<evidence type="ECO:0000313" key="3">
    <source>
        <dbReference type="Proteomes" id="UP000187429"/>
    </source>
</evidence>
<feature type="compositionally biased region" description="Polar residues" evidence="1">
    <location>
        <begin position="7"/>
        <end position="18"/>
    </location>
</feature>
<dbReference type="OrthoDB" id="5681499at2759"/>
<accession>A0A1R1X960</accession>
<evidence type="ECO:0000256" key="1">
    <source>
        <dbReference type="SAM" id="MobiDB-lite"/>
    </source>
</evidence>
<sequence>MMEHQDINQIPMSQAQVKEQTDINSEESSDNGRRPAHPISNTMRALLSDIAAIVTQGRLDNLHKGIELPGKPVKIVEPETKPLMEQEKLNALIASKKPEKQSQIRKPFRGRQQFGIQNVGLQHRREGVLDPVSEKGTNYESFGRKKLEIFDEEAAPPTTAGGTVAVETPPGAPIWTFPQPPHINQSSSPDIDMGENTWDTNLGIFGRSPDPRRDEGSLRSKHSQSLFQACETRLQDQAREIEYETVFFIQGPGPKKGNFKDIEGGPYDPKKFSELHWESPRYVNYTVSWPPYATTSARTEEQLSIENEIMGINCHIE</sequence>
<organism evidence="2 3">
    <name type="scientific">Smittium culicis</name>
    <dbReference type="NCBI Taxonomy" id="133412"/>
    <lineage>
        <taxon>Eukaryota</taxon>
        <taxon>Fungi</taxon>
        <taxon>Fungi incertae sedis</taxon>
        <taxon>Zoopagomycota</taxon>
        <taxon>Kickxellomycotina</taxon>
        <taxon>Harpellomycetes</taxon>
        <taxon>Harpellales</taxon>
        <taxon>Legeriomycetaceae</taxon>
        <taxon>Smittium</taxon>
    </lineage>
</organism>
<feature type="region of interest" description="Disordered" evidence="1">
    <location>
        <begin position="206"/>
        <end position="225"/>
    </location>
</feature>
<feature type="region of interest" description="Disordered" evidence="1">
    <location>
        <begin position="1"/>
        <end position="38"/>
    </location>
</feature>
<reference evidence="3" key="1">
    <citation type="submission" date="2017-01" db="EMBL/GenBank/DDBJ databases">
        <authorList>
            <person name="Wang Y."/>
            <person name="White M."/>
            <person name="Kvist S."/>
            <person name="Moncalvo J.-M."/>
        </authorList>
    </citation>
    <scope>NUCLEOTIDE SEQUENCE [LARGE SCALE GENOMIC DNA]</scope>
    <source>
        <strain evidence="3">ID-206-W2</strain>
    </source>
</reference>
<dbReference type="AlphaFoldDB" id="A0A1R1X960"/>
<protein>
    <submittedName>
        <fullName evidence="2">Uncharacterized protein</fullName>
    </submittedName>
</protein>
<proteinExistence type="predicted"/>
<name>A0A1R1X960_9FUNG</name>
<comment type="caution">
    <text evidence="2">The sequence shown here is derived from an EMBL/GenBank/DDBJ whole genome shotgun (WGS) entry which is preliminary data.</text>
</comment>
<keyword evidence="3" id="KW-1185">Reference proteome</keyword>
<evidence type="ECO:0000313" key="2">
    <source>
        <dbReference type="EMBL" id="OMJ11156.1"/>
    </source>
</evidence>
<dbReference type="EMBL" id="LSSM01006238">
    <property type="protein sequence ID" value="OMJ11156.1"/>
    <property type="molecule type" value="Genomic_DNA"/>
</dbReference>
<dbReference type="Proteomes" id="UP000187429">
    <property type="component" value="Unassembled WGS sequence"/>
</dbReference>